<evidence type="ECO:0000256" key="3">
    <source>
        <dbReference type="ARBA" id="ARBA00022989"/>
    </source>
</evidence>
<feature type="transmembrane region" description="Helical" evidence="5">
    <location>
        <begin position="32"/>
        <end position="61"/>
    </location>
</feature>
<feature type="transmembrane region" description="Helical" evidence="5">
    <location>
        <begin position="236"/>
        <end position="261"/>
    </location>
</feature>
<feature type="transmembrane region" description="Helical" evidence="5">
    <location>
        <begin position="365"/>
        <end position="383"/>
    </location>
</feature>
<dbReference type="PATRIC" id="fig|507754.4.peg.205"/>
<dbReference type="PIRSF" id="PIRSF006060">
    <property type="entry name" value="AA_transporter"/>
    <property type="match status" value="1"/>
</dbReference>
<dbReference type="PANTHER" id="PTHR42770:SF11">
    <property type="entry name" value="INNER MEMBRANE TRANSPORT PROTEIN YBAT"/>
    <property type="match status" value="1"/>
</dbReference>
<evidence type="ECO:0000259" key="6">
    <source>
        <dbReference type="Pfam" id="PF00324"/>
    </source>
</evidence>
<feature type="transmembrane region" description="Helical" evidence="5">
    <location>
        <begin position="404"/>
        <end position="425"/>
    </location>
</feature>
<dbReference type="EMBL" id="LJCQ01000079">
    <property type="protein sequence ID" value="KPV47385.1"/>
    <property type="molecule type" value="Genomic_DNA"/>
</dbReference>
<accession>A0A0P9CP32</accession>
<dbReference type="RefSeq" id="WP_054963880.1">
    <property type="nucleotide sequence ID" value="NZ_LJCQ01000079.1"/>
</dbReference>
<evidence type="ECO:0000256" key="2">
    <source>
        <dbReference type="ARBA" id="ARBA00022692"/>
    </source>
</evidence>
<feature type="transmembrane region" description="Helical" evidence="5">
    <location>
        <begin position="281"/>
        <end position="299"/>
    </location>
</feature>
<feature type="transmembrane region" description="Helical" evidence="5">
    <location>
        <begin position="131"/>
        <end position="151"/>
    </location>
</feature>
<name>A0A0P9CP32_9ARCH</name>
<comment type="subcellular location">
    <subcellularLocation>
        <location evidence="1">Membrane</location>
        <topology evidence="1">Multi-pass membrane protein</topology>
    </subcellularLocation>
</comment>
<gene>
    <name evidence="7" type="ORF">SE19_01275</name>
</gene>
<dbReference type="Pfam" id="PF00324">
    <property type="entry name" value="AA_permease"/>
    <property type="match status" value="1"/>
</dbReference>
<evidence type="ECO:0000256" key="1">
    <source>
        <dbReference type="ARBA" id="ARBA00004141"/>
    </source>
</evidence>
<sequence>MSVQKTELKRNSIGLLQGTFQSLGQVAPAADIAILLVASFSISGAQTVLSVIIGWIIYALWMVTPFELSKFKSNAGSYYAYAAGATEDGAMGPITALSFMYYDVTGAAFGILGLSSFIFLMYPAITSIPYIWILFAGLFTAFIVTVTYLGIRPSLNYTAIAGLMEILFLLIGSIIIIIRVGSGNSLIPFEVTGKYSLGFSSIMFASVFSILDFTGSGVVTTVSEEIEKPKKNIGKSIVFAMILTAIALIPSAYALTVGWGISNIGSFASHPDAGLTVFYRYLGPVGLILLIVFTLNSYLSNGVSKATAVSRWWYSAARDNIVFPSKLGEINKKYHSPANAVITWAVFSFILDVIVGLIFGPLNAAFVLEAGTGISIIIVHILANTSLTFYTRRINKFSILKHGIAPTAATIIGAIVIYFTAYNIIHKYVLNPTGINTAYFASFIFTIIWVLGGGISITLHYIKKKPEVLREAGEFNLR</sequence>
<feature type="transmembrane region" description="Helical" evidence="5">
    <location>
        <begin position="437"/>
        <end position="462"/>
    </location>
</feature>
<dbReference type="PANTHER" id="PTHR42770">
    <property type="entry name" value="AMINO ACID TRANSPORTER-RELATED"/>
    <property type="match status" value="1"/>
</dbReference>
<evidence type="ECO:0000256" key="4">
    <source>
        <dbReference type="ARBA" id="ARBA00023136"/>
    </source>
</evidence>
<dbReference type="AlphaFoldDB" id="A0A0P9CP32"/>
<dbReference type="GO" id="GO:0016020">
    <property type="term" value="C:membrane"/>
    <property type="evidence" value="ECO:0007669"/>
    <property type="project" value="UniProtKB-SubCell"/>
</dbReference>
<proteinExistence type="predicted"/>
<dbReference type="GO" id="GO:0055085">
    <property type="term" value="P:transmembrane transport"/>
    <property type="evidence" value="ECO:0007669"/>
    <property type="project" value="InterPro"/>
</dbReference>
<keyword evidence="4 5" id="KW-0472">Membrane</keyword>
<evidence type="ECO:0000313" key="8">
    <source>
        <dbReference type="Proteomes" id="UP000050515"/>
    </source>
</evidence>
<evidence type="ECO:0000256" key="5">
    <source>
        <dbReference type="SAM" id="Phobius"/>
    </source>
</evidence>
<dbReference type="Gene3D" id="1.20.1740.10">
    <property type="entry name" value="Amino acid/polyamine transporter I"/>
    <property type="match status" value="1"/>
</dbReference>
<keyword evidence="3 5" id="KW-1133">Transmembrane helix</keyword>
<dbReference type="Proteomes" id="UP000050515">
    <property type="component" value="Unassembled WGS sequence"/>
</dbReference>
<keyword evidence="2 5" id="KW-0812">Transmembrane</keyword>
<feature type="transmembrane region" description="Helical" evidence="5">
    <location>
        <begin position="341"/>
        <end position="359"/>
    </location>
</feature>
<feature type="transmembrane region" description="Helical" evidence="5">
    <location>
        <begin position="202"/>
        <end position="224"/>
    </location>
</feature>
<protein>
    <submittedName>
        <fullName evidence="7">Amino acid transporter</fullName>
    </submittedName>
</protein>
<dbReference type="InterPro" id="IPR050367">
    <property type="entry name" value="APC_superfamily"/>
</dbReference>
<comment type="caution">
    <text evidence="7">The sequence shown here is derived from an EMBL/GenBank/DDBJ whole genome shotgun (WGS) entry which is preliminary data.</text>
</comment>
<feature type="transmembrane region" description="Helical" evidence="5">
    <location>
        <begin position="101"/>
        <end position="125"/>
    </location>
</feature>
<feature type="domain" description="Amino acid permease/ SLC12A" evidence="6">
    <location>
        <begin position="19"/>
        <end position="469"/>
    </location>
</feature>
<reference evidence="7 8" key="1">
    <citation type="submission" date="2015-09" db="EMBL/GenBank/DDBJ databases">
        <title>Draft genome sequence of Acidiplasma aeolicum DSM 18409.</title>
        <authorList>
            <person name="Hemp J."/>
        </authorList>
    </citation>
    <scope>NUCLEOTIDE SEQUENCE [LARGE SCALE GENOMIC DNA]</scope>
    <source>
        <strain evidence="7 8">V</strain>
    </source>
</reference>
<dbReference type="InterPro" id="IPR004841">
    <property type="entry name" value="AA-permease/SLC12A_dom"/>
</dbReference>
<feature type="transmembrane region" description="Helical" evidence="5">
    <location>
        <begin position="163"/>
        <end position="182"/>
    </location>
</feature>
<evidence type="ECO:0000313" key="7">
    <source>
        <dbReference type="EMBL" id="KPV47385.1"/>
    </source>
</evidence>
<organism evidence="7 8">
    <name type="scientific">Acidiplasma aeolicum</name>
    <dbReference type="NCBI Taxonomy" id="507754"/>
    <lineage>
        <taxon>Archaea</taxon>
        <taxon>Methanobacteriati</taxon>
        <taxon>Thermoplasmatota</taxon>
        <taxon>Thermoplasmata</taxon>
        <taxon>Thermoplasmatales</taxon>
        <taxon>Ferroplasmaceae</taxon>
        <taxon>Acidiplasma</taxon>
    </lineage>
</organism>